<organism evidence="5 6">
    <name type="scientific">Pochonia chlamydosporia 170</name>
    <dbReference type="NCBI Taxonomy" id="1380566"/>
    <lineage>
        <taxon>Eukaryota</taxon>
        <taxon>Fungi</taxon>
        <taxon>Dikarya</taxon>
        <taxon>Ascomycota</taxon>
        <taxon>Pezizomycotina</taxon>
        <taxon>Sordariomycetes</taxon>
        <taxon>Hypocreomycetidae</taxon>
        <taxon>Hypocreales</taxon>
        <taxon>Clavicipitaceae</taxon>
        <taxon>Pochonia</taxon>
    </lineage>
</organism>
<reference evidence="5 6" key="1">
    <citation type="journal article" date="2016" name="PLoS Pathog.">
        <title>Biosynthesis of antibiotic leucinostatins in bio-control fungus Purpureocillium lilacinum and their inhibition on phytophthora revealed by genome mining.</title>
        <authorList>
            <person name="Wang G."/>
            <person name="Liu Z."/>
            <person name="Lin R."/>
            <person name="Li E."/>
            <person name="Mao Z."/>
            <person name="Ling J."/>
            <person name="Yang Y."/>
            <person name="Yin W.B."/>
            <person name="Xie B."/>
        </authorList>
    </citation>
    <scope>NUCLEOTIDE SEQUENCE [LARGE SCALE GENOMIC DNA]</scope>
    <source>
        <strain evidence="5">170</strain>
    </source>
</reference>
<dbReference type="PROSITE" id="PS00109">
    <property type="entry name" value="PROTEIN_KINASE_TYR"/>
    <property type="match status" value="1"/>
</dbReference>
<dbReference type="KEGG" id="pchm:VFPPC_08794"/>
<name>A0A179FBL7_METCM</name>
<dbReference type="InterPro" id="IPR008266">
    <property type="entry name" value="Tyr_kinase_AS"/>
</dbReference>
<evidence type="ECO:0000256" key="2">
    <source>
        <dbReference type="ARBA" id="ARBA00047899"/>
    </source>
</evidence>
<dbReference type="InterPro" id="IPR002575">
    <property type="entry name" value="Aminoglycoside_PTrfase"/>
</dbReference>
<dbReference type="PANTHER" id="PTHR21310">
    <property type="entry name" value="AMINOGLYCOSIDE PHOSPHOTRANSFERASE-RELATED-RELATED"/>
    <property type="match status" value="1"/>
</dbReference>
<dbReference type="Proteomes" id="UP000078397">
    <property type="component" value="Unassembled WGS sequence"/>
</dbReference>
<dbReference type="STRING" id="1380566.A0A179FBL7"/>
<sequence>MADSTDEDTAAVRRLSYSDTADKDLPELYYFMGIRVLEHTTSNGDILALKVKPHTNLERSEADMMQYAATHGILAPKVRGCYDVVTMKPRKPLARVLVSEKVPGEPLDTLWDKLNKTERESIKNQLREQFALMRKCTLPYIGRVDNQPTYNVYDRLEQTYCGPFEDEEAFDSWCLSRVKRSSFTTWKMRPYLEKSREKAKANGTLNRFVLTHGDLTPRNIMVEDGRVTGILDWERSGFFPEYAEYAFALKLGHEIEKWWVPVLKELLVPCEKTRLELTGMVEYRGW</sequence>
<evidence type="ECO:0000313" key="5">
    <source>
        <dbReference type="EMBL" id="OAQ62864.1"/>
    </source>
</evidence>
<proteinExistence type="predicted"/>
<evidence type="ECO:0000259" key="4">
    <source>
        <dbReference type="Pfam" id="PF01636"/>
    </source>
</evidence>
<dbReference type="GO" id="GO:0004674">
    <property type="term" value="F:protein serine/threonine kinase activity"/>
    <property type="evidence" value="ECO:0007669"/>
    <property type="project" value="UniProtKB-EC"/>
</dbReference>
<dbReference type="PANTHER" id="PTHR21310:SF15">
    <property type="entry name" value="AMINOGLYCOSIDE PHOSPHOTRANSFERASE DOMAIN-CONTAINING PROTEIN"/>
    <property type="match status" value="1"/>
</dbReference>
<gene>
    <name evidence="5" type="ORF">VFPPC_08794</name>
</gene>
<dbReference type="InterPro" id="IPR051678">
    <property type="entry name" value="AGP_Transferase"/>
</dbReference>
<dbReference type="EC" id="2.7.11.1" evidence="1"/>
<evidence type="ECO:0000313" key="6">
    <source>
        <dbReference type="Proteomes" id="UP000078397"/>
    </source>
</evidence>
<dbReference type="GeneID" id="28851434"/>
<dbReference type="RefSeq" id="XP_018140444.1">
    <property type="nucleotide sequence ID" value="XM_018287440.1"/>
</dbReference>
<dbReference type="Pfam" id="PF01636">
    <property type="entry name" value="APH"/>
    <property type="match status" value="1"/>
</dbReference>
<dbReference type="InterPro" id="IPR011009">
    <property type="entry name" value="Kinase-like_dom_sf"/>
</dbReference>
<comment type="catalytic activity">
    <reaction evidence="2">
        <text>L-threonyl-[protein] + ATP = O-phospho-L-threonyl-[protein] + ADP + H(+)</text>
        <dbReference type="Rhea" id="RHEA:46608"/>
        <dbReference type="Rhea" id="RHEA-COMP:11060"/>
        <dbReference type="Rhea" id="RHEA-COMP:11605"/>
        <dbReference type="ChEBI" id="CHEBI:15378"/>
        <dbReference type="ChEBI" id="CHEBI:30013"/>
        <dbReference type="ChEBI" id="CHEBI:30616"/>
        <dbReference type="ChEBI" id="CHEBI:61977"/>
        <dbReference type="ChEBI" id="CHEBI:456216"/>
        <dbReference type="EC" id="2.7.11.1"/>
    </reaction>
</comment>
<feature type="domain" description="Aminoglycoside phosphotransferase" evidence="4">
    <location>
        <begin position="52"/>
        <end position="251"/>
    </location>
</feature>
<protein>
    <recommendedName>
        <fullName evidence="1">non-specific serine/threonine protein kinase</fullName>
        <ecNumber evidence="1">2.7.11.1</ecNumber>
    </recommendedName>
</protein>
<evidence type="ECO:0000256" key="3">
    <source>
        <dbReference type="ARBA" id="ARBA00048679"/>
    </source>
</evidence>
<dbReference type="SUPFAM" id="SSF56112">
    <property type="entry name" value="Protein kinase-like (PK-like)"/>
    <property type="match status" value="1"/>
</dbReference>
<dbReference type="CDD" id="cd05120">
    <property type="entry name" value="APH_ChoK_like"/>
    <property type="match status" value="1"/>
</dbReference>
<dbReference type="Gene3D" id="3.90.1200.10">
    <property type="match status" value="1"/>
</dbReference>
<comment type="caution">
    <text evidence="5">The sequence shown here is derived from an EMBL/GenBank/DDBJ whole genome shotgun (WGS) entry which is preliminary data.</text>
</comment>
<dbReference type="EMBL" id="LSBJ02000006">
    <property type="protein sequence ID" value="OAQ62864.1"/>
    <property type="molecule type" value="Genomic_DNA"/>
</dbReference>
<evidence type="ECO:0000256" key="1">
    <source>
        <dbReference type="ARBA" id="ARBA00012513"/>
    </source>
</evidence>
<dbReference type="AlphaFoldDB" id="A0A179FBL7"/>
<comment type="catalytic activity">
    <reaction evidence="3">
        <text>L-seryl-[protein] + ATP = O-phospho-L-seryl-[protein] + ADP + H(+)</text>
        <dbReference type="Rhea" id="RHEA:17989"/>
        <dbReference type="Rhea" id="RHEA-COMP:9863"/>
        <dbReference type="Rhea" id="RHEA-COMP:11604"/>
        <dbReference type="ChEBI" id="CHEBI:15378"/>
        <dbReference type="ChEBI" id="CHEBI:29999"/>
        <dbReference type="ChEBI" id="CHEBI:30616"/>
        <dbReference type="ChEBI" id="CHEBI:83421"/>
        <dbReference type="ChEBI" id="CHEBI:456216"/>
        <dbReference type="EC" id="2.7.11.1"/>
    </reaction>
</comment>
<accession>A0A179FBL7</accession>
<keyword evidence="6" id="KW-1185">Reference proteome</keyword>
<dbReference type="OrthoDB" id="5598852at2759"/>